<dbReference type="InterPro" id="IPR020846">
    <property type="entry name" value="MFS_dom"/>
</dbReference>
<feature type="transmembrane region" description="Helical" evidence="7">
    <location>
        <begin position="18"/>
        <end position="38"/>
    </location>
</feature>
<keyword evidence="6 7" id="KW-0472">Membrane</keyword>
<dbReference type="PROSITE" id="PS50850">
    <property type="entry name" value="MFS"/>
    <property type="match status" value="1"/>
</dbReference>
<dbReference type="PANTHER" id="PTHR23513:SF11">
    <property type="entry name" value="STAPHYLOFERRIN A TRANSPORTER"/>
    <property type="match status" value="1"/>
</dbReference>
<reference evidence="9" key="1">
    <citation type="submission" date="2020-05" db="EMBL/GenBank/DDBJ databases">
        <authorList>
            <person name="Chiriac C."/>
            <person name="Salcher M."/>
            <person name="Ghai R."/>
            <person name="Kavagutti S V."/>
        </authorList>
    </citation>
    <scope>NUCLEOTIDE SEQUENCE</scope>
</reference>
<feature type="transmembrane region" description="Helical" evidence="7">
    <location>
        <begin position="253"/>
        <end position="274"/>
    </location>
</feature>
<name>A0A6J6B1B3_9ZZZZ</name>
<feature type="transmembrane region" description="Helical" evidence="7">
    <location>
        <begin position="50"/>
        <end position="72"/>
    </location>
</feature>
<dbReference type="SUPFAM" id="SSF103473">
    <property type="entry name" value="MFS general substrate transporter"/>
    <property type="match status" value="1"/>
</dbReference>
<dbReference type="Pfam" id="PF05977">
    <property type="entry name" value="MFS_3"/>
    <property type="match status" value="1"/>
</dbReference>
<feature type="transmembrane region" description="Helical" evidence="7">
    <location>
        <begin position="195"/>
        <end position="216"/>
    </location>
</feature>
<keyword evidence="3" id="KW-1003">Cell membrane</keyword>
<evidence type="ECO:0000256" key="3">
    <source>
        <dbReference type="ARBA" id="ARBA00022475"/>
    </source>
</evidence>
<feature type="domain" description="Major facilitator superfamily (MFS) profile" evidence="8">
    <location>
        <begin position="1"/>
        <end position="372"/>
    </location>
</feature>
<keyword evidence="2" id="KW-0813">Transport</keyword>
<protein>
    <submittedName>
        <fullName evidence="9">Unannotated protein</fullName>
    </submittedName>
</protein>
<dbReference type="InterPro" id="IPR036259">
    <property type="entry name" value="MFS_trans_sf"/>
</dbReference>
<feature type="transmembrane region" description="Helical" evidence="7">
    <location>
        <begin position="280"/>
        <end position="304"/>
    </location>
</feature>
<keyword evidence="4 7" id="KW-0812">Transmembrane</keyword>
<accession>A0A6J6B1B3</accession>
<feature type="transmembrane region" description="Helical" evidence="7">
    <location>
        <begin position="228"/>
        <end position="246"/>
    </location>
</feature>
<feature type="transmembrane region" description="Helical" evidence="7">
    <location>
        <begin position="347"/>
        <end position="366"/>
    </location>
</feature>
<evidence type="ECO:0000256" key="6">
    <source>
        <dbReference type="ARBA" id="ARBA00023136"/>
    </source>
</evidence>
<proteinExistence type="predicted"/>
<dbReference type="Gene3D" id="1.20.1250.20">
    <property type="entry name" value="MFS general substrate transporter like domains"/>
    <property type="match status" value="1"/>
</dbReference>
<evidence type="ECO:0000256" key="5">
    <source>
        <dbReference type="ARBA" id="ARBA00022989"/>
    </source>
</evidence>
<feature type="transmembrane region" description="Helical" evidence="7">
    <location>
        <begin position="316"/>
        <end position="335"/>
    </location>
</feature>
<evidence type="ECO:0000256" key="7">
    <source>
        <dbReference type="SAM" id="Phobius"/>
    </source>
</evidence>
<dbReference type="GO" id="GO:0022857">
    <property type="term" value="F:transmembrane transporter activity"/>
    <property type="evidence" value="ECO:0007669"/>
    <property type="project" value="InterPro"/>
</dbReference>
<evidence type="ECO:0000256" key="4">
    <source>
        <dbReference type="ARBA" id="ARBA00022692"/>
    </source>
</evidence>
<evidence type="ECO:0000256" key="2">
    <source>
        <dbReference type="ARBA" id="ARBA00022448"/>
    </source>
</evidence>
<sequence length="372" mass="38793">MHIAAAAWTMTTLSDSPTLVGLVQTAWAVPGFLLALYAGAFADMVDRRRLISAASFLALVIAAALAILQWSGGLTAELLILGTFLESVALTLSAPAFMAITPELVDAERLPQAIGLDAVSRNIAQSIGPAFAGAIIAAINPGAVFALNAISFVGIVVVMQTNKSVDKNVIDRVAINEVIKNGIKHVVGTRLLRNLALRLAIMLGVTSVLTSVLPIVAKQSLGVASSGYGLLSGALGIGSVTVVWVLPRIRAKYGIESITIFSAGIWSASTAVLASTTSMLVAFFALLVCGACTMAMLNTIFSAFMMQLPNELRGRGSSLAMMMVWLGIAIGTFVWGATTSIVGVGDALVIAATTNFGLAFVNRFALRITIFY</sequence>
<evidence type="ECO:0000256" key="1">
    <source>
        <dbReference type="ARBA" id="ARBA00004651"/>
    </source>
</evidence>
<dbReference type="CDD" id="cd06173">
    <property type="entry name" value="MFS_MefA_like"/>
    <property type="match status" value="1"/>
</dbReference>
<evidence type="ECO:0000259" key="8">
    <source>
        <dbReference type="PROSITE" id="PS50850"/>
    </source>
</evidence>
<comment type="subcellular location">
    <subcellularLocation>
        <location evidence="1">Cell membrane</location>
        <topology evidence="1">Multi-pass membrane protein</topology>
    </subcellularLocation>
</comment>
<dbReference type="AlphaFoldDB" id="A0A6J6B1B3"/>
<feature type="transmembrane region" description="Helical" evidence="7">
    <location>
        <begin position="78"/>
        <end position="100"/>
    </location>
</feature>
<keyword evidence="5 7" id="KW-1133">Transmembrane helix</keyword>
<dbReference type="InterPro" id="IPR010290">
    <property type="entry name" value="TM_effector"/>
</dbReference>
<dbReference type="PANTHER" id="PTHR23513">
    <property type="entry name" value="INTEGRAL MEMBRANE EFFLUX PROTEIN-RELATED"/>
    <property type="match status" value="1"/>
</dbReference>
<dbReference type="EMBL" id="CAEZSE010000047">
    <property type="protein sequence ID" value="CAB4532318.1"/>
    <property type="molecule type" value="Genomic_DNA"/>
</dbReference>
<organism evidence="9">
    <name type="scientific">freshwater metagenome</name>
    <dbReference type="NCBI Taxonomy" id="449393"/>
    <lineage>
        <taxon>unclassified sequences</taxon>
        <taxon>metagenomes</taxon>
        <taxon>ecological metagenomes</taxon>
    </lineage>
</organism>
<dbReference type="GO" id="GO:0005886">
    <property type="term" value="C:plasma membrane"/>
    <property type="evidence" value="ECO:0007669"/>
    <property type="project" value="UniProtKB-SubCell"/>
</dbReference>
<gene>
    <name evidence="9" type="ORF">UFOPK1353_00410</name>
</gene>
<evidence type="ECO:0000313" key="9">
    <source>
        <dbReference type="EMBL" id="CAB4532318.1"/>
    </source>
</evidence>